<dbReference type="CDD" id="cd21037">
    <property type="entry name" value="MLKL_NTD"/>
    <property type="match status" value="1"/>
</dbReference>
<evidence type="ECO:0000256" key="1">
    <source>
        <dbReference type="ARBA" id="ARBA00022741"/>
    </source>
</evidence>
<protein>
    <submittedName>
        <fullName evidence="5">TKL/TKL-CCIN protein kinase</fullName>
    </submittedName>
</protein>
<dbReference type="InterPro" id="IPR008271">
    <property type="entry name" value="Ser/Thr_kinase_AS"/>
</dbReference>
<dbReference type="GO" id="GO:0004674">
    <property type="term" value="F:protein serine/threonine kinase activity"/>
    <property type="evidence" value="ECO:0007669"/>
    <property type="project" value="TreeGrafter"/>
</dbReference>
<dbReference type="OrthoDB" id="1668230at2759"/>
<dbReference type="InterPro" id="IPR001245">
    <property type="entry name" value="Ser-Thr/Tyr_kinase_cat_dom"/>
</dbReference>
<proteinExistence type="predicted"/>
<dbReference type="Gene3D" id="1.10.510.10">
    <property type="entry name" value="Transferase(Phosphotransferase) domain 1"/>
    <property type="match status" value="1"/>
</dbReference>
<dbReference type="InterPro" id="IPR051681">
    <property type="entry name" value="Ser/Thr_Kinases-Pseudokinases"/>
</dbReference>
<keyword evidence="5" id="KW-0808">Transferase</keyword>
<name>A0A1B9HTP2_9TREE</name>
<evidence type="ECO:0000256" key="2">
    <source>
        <dbReference type="ARBA" id="ARBA00022840"/>
    </source>
</evidence>
<evidence type="ECO:0000259" key="4">
    <source>
        <dbReference type="PROSITE" id="PS50011"/>
    </source>
</evidence>
<dbReference type="AlphaFoldDB" id="A0A1B9HTP2"/>
<dbReference type="Pfam" id="PF07714">
    <property type="entry name" value="PK_Tyr_Ser-Thr"/>
    <property type="match status" value="1"/>
</dbReference>
<dbReference type="PRINTS" id="PR00109">
    <property type="entry name" value="TYRKINASE"/>
</dbReference>
<dbReference type="SMART" id="SM00220">
    <property type="entry name" value="S_TKc"/>
    <property type="match status" value="1"/>
</dbReference>
<evidence type="ECO:0000256" key="3">
    <source>
        <dbReference type="SAM" id="MobiDB-lite"/>
    </source>
</evidence>
<accession>A0A1B9HTP2</accession>
<dbReference type="PANTHER" id="PTHR44329:SF298">
    <property type="entry name" value="MIXED LINEAGE KINASE DOMAIN-LIKE PROTEIN"/>
    <property type="match status" value="1"/>
</dbReference>
<gene>
    <name evidence="5" type="ORF">I206_07490</name>
</gene>
<keyword evidence="1" id="KW-0547">Nucleotide-binding</keyword>
<dbReference type="InterPro" id="IPR011009">
    <property type="entry name" value="Kinase-like_dom_sf"/>
</dbReference>
<feature type="domain" description="Protein kinase" evidence="4">
    <location>
        <begin position="420"/>
        <end position="674"/>
    </location>
</feature>
<dbReference type="InterPro" id="IPR000719">
    <property type="entry name" value="Prot_kinase_dom"/>
</dbReference>
<keyword evidence="5" id="KW-0418">Kinase</keyword>
<feature type="compositionally biased region" description="Polar residues" evidence="3">
    <location>
        <begin position="1"/>
        <end position="37"/>
    </location>
</feature>
<dbReference type="PANTHER" id="PTHR44329">
    <property type="entry name" value="SERINE/THREONINE-PROTEIN KINASE TNNI3K-RELATED"/>
    <property type="match status" value="1"/>
</dbReference>
<keyword evidence="2" id="KW-0067">ATP-binding</keyword>
<reference evidence="5" key="1">
    <citation type="submission" date="2013-07" db="EMBL/GenBank/DDBJ databases">
        <title>The Genome Sequence of Cryptococcus pinus CBS10737.</title>
        <authorList>
            <consortium name="The Broad Institute Genome Sequencing Platform"/>
            <person name="Cuomo C."/>
            <person name="Litvintseva A."/>
            <person name="Chen Y."/>
            <person name="Heitman J."/>
            <person name="Sun S."/>
            <person name="Springer D."/>
            <person name="Dromer F."/>
            <person name="Young S.K."/>
            <person name="Zeng Q."/>
            <person name="Gargeya S."/>
            <person name="Fitzgerald M."/>
            <person name="Abouelleil A."/>
            <person name="Alvarado L."/>
            <person name="Berlin A.M."/>
            <person name="Chapman S.B."/>
            <person name="Dewar J."/>
            <person name="Goldberg J."/>
            <person name="Griggs A."/>
            <person name="Gujja S."/>
            <person name="Hansen M."/>
            <person name="Howarth C."/>
            <person name="Imamovic A."/>
            <person name="Larimer J."/>
            <person name="McCowan C."/>
            <person name="Murphy C."/>
            <person name="Pearson M."/>
            <person name="Priest M."/>
            <person name="Roberts A."/>
            <person name="Saif S."/>
            <person name="Shea T."/>
            <person name="Sykes S."/>
            <person name="Wortman J."/>
            <person name="Nusbaum C."/>
            <person name="Birren B."/>
        </authorList>
    </citation>
    <scope>NUCLEOTIDE SEQUENCE [LARGE SCALE GENOMIC DNA]</scope>
    <source>
        <strain evidence="5">CBS 10737</strain>
    </source>
</reference>
<dbReference type="STRING" id="1296096.A0A1B9HTP2"/>
<feature type="region of interest" description="Disordered" evidence="3">
    <location>
        <begin position="1"/>
        <end position="41"/>
    </location>
</feature>
<dbReference type="InterPro" id="IPR059179">
    <property type="entry name" value="MLKL-like_MCAfunc"/>
</dbReference>
<dbReference type="PROSITE" id="PS50011">
    <property type="entry name" value="PROTEIN_KINASE_DOM"/>
    <property type="match status" value="1"/>
</dbReference>
<sequence>MPSSTSPKVTHNGSPSPSLIIQPSDPHQISFKSSGDPSSRPRLLLNGPISQDVFAASPVETVNITSSSPVIFHSPTDPYKTLAKHSRSFSGGRALPDVLDDPFGYSIAKLEKAIDRLDKIGEGVEFAGNVFSAVPLLQMGGGIILCLRQMLAVAQKAMENKLDTLGLVSDSITIVDAVKGRIRANATPPSEEMRAGIEALFQKLTSNTDLLEKFVGRSKFKLFLYAGKMQRQLGDARNDTLMYIARFTLESIVSLDQLQQEAQIQRQHDRKEFVGRLNTFIRDPQSARHLIENEEVPEILVTLQREVERQYHTNRSAISYSASLSPPSRRNKLRRQECSTTLSHPFDEDEEEELALSRQPTWEAHTSTTPSKRAWQTTTDELDIETSKGEFCHSFLKYLRGESQKVVEDLPVWTITEYEVYREQRECTSNFAKVWRGRWHDQEVAIKDLDPLTDRHLFLAEVNIWCRLNSEFVLPFYGASSAVGPPPWFLVSPWMKNGRITDYVRSERGRDVDRISLIHQIAQGMEYLHSRDVVHGDIKGQNILIDDKGHPRLCDFGLSQIKIDITNKSAIPPEEGDSAAGTLRFQAPERLKLGPLTKECDVHSFGMTIHQIYSGEIPFAALDMYNAKTSIIEGDRPPQLPDVPDHLYRLMTRCWNPDPQARPTFEEISADLSLMCESPYSPPRSTRSIPALLDLAEVEDLRSRPPSRLASPVEISATNINDLDVWFTPPLVASHSGGDINFSGLDPVVSDLGDELSIIEERDTPIYIPDQSGRAAPTEHDLERRYRRHFNYHDYPDRLNLPQWVPSDVSLGDVGYMKNGHFVLLVRAFDNMAAYGILGSITNKPRTIPITQSTVYPRLVGDVAKDYGVRIAAAFRSKKKSVTKSVMRQVTVPMCPGKKAVRLIVADGKFQMMKNYETLREYFAAEADSILQKAIEENHEGLQKTDLVAVVGTLTADNYAMAVSEYSPGTNIIFNIVSPCAKSSIEPWGFWTVARDRSPNVCATSTPDTTPGRNSDSNLIADLNPSIASRPIQPSPPGLPVILKRLPGVDDQPLQYSVKVSEPNGPKLAVHLSVLRFPSTGGEPTLLRDQS</sequence>
<dbReference type="GO" id="GO:0005524">
    <property type="term" value="F:ATP binding"/>
    <property type="evidence" value="ECO:0007669"/>
    <property type="project" value="UniProtKB-KW"/>
</dbReference>
<reference evidence="5" key="2">
    <citation type="submission" date="2016-07" db="EMBL/GenBank/DDBJ databases">
        <title>Evolution of pathogenesis and genome organization in the Tremellales.</title>
        <authorList>
            <person name="Cuomo C."/>
            <person name="Litvintseva A."/>
            <person name="Heitman J."/>
            <person name="Chen Y."/>
            <person name="Sun S."/>
            <person name="Springer D."/>
            <person name="Dromer F."/>
            <person name="Young S."/>
            <person name="Zeng Q."/>
            <person name="Chapman S."/>
            <person name="Gujja S."/>
            <person name="Saif S."/>
            <person name="Birren B."/>
        </authorList>
    </citation>
    <scope>NUCLEOTIDE SEQUENCE</scope>
    <source>
        <strain evidence="5">CBS 10737</strain>
    </source>
</reference>
<evidence type="ECO:0000313" key="5">
    <source>
        <dbReference type="EMBL" id="OCF46637.1"/>
    </source>
</evidence>
<organism evidence="5">
    <name type="scientific">Kwoniella pini CBS 10737</name>
    <dbReference type="NCBI Taxonomy" id="1296096"/>
    <lineage>
        <taxon>Eukaryota</taxon>
        <taxon>Fungi</taxon>
        <taxon>Dikarya</taxon>
        <taxon>Basidiomycota</taxon>
        <taxon>Agaricomycotina</taxon>
        <taxon>Tremellomycetes</taxon>
        <taxon>Tremellales</taxon>
        <taxon>Cryptococcaceae</taxon>
        <taxon>Kwoniella</taxon>
    </lineage>
</organism>
<dbReference type="EMBL" id="KI894016">
    <property type="protein sequence ID" value="OCF46637.1"/>
    <property type="molecule type" value="Genomic_DNA"/>
</dbReference>
<dbReference type="SUPFAM" id="SSF56112">
    <property type="entry name" value="Protein kinase-like (PK-like)"/>
    <property type="match status" value="1"/>
</dbReference>
<dbReference type="PROSITE" id="PS00108">
    <property type="entry name" value="PROTEIN_KINASE_ST"/>
    <property type="match status" value="1"/>
</dbReference>